<sequence length="70" mass="8309">MQLVLYTTMLLWQFPLRLIPQTSQTSQTPQAPHLSQRNGWKPLRGYVEHYFAEHKDKIMAKWNIPKGTTR</sequence>
<reference evidence="3" key="2">
    <citation type="submission" date="2019-10" db="EMBL/GenBank/DDBJ databases">
        <authorList>
            <consortium name="NCBI Genome Project"/>
        </authorList>
    </citation>
    <scope>NUCLEOTIDE SEQUENCE</scope>
    <source>
        <strain evidence="3">NI907</strain>
    </source>
</reference>
<evidence type="ECO:0000313" key="3">
    <source>
        <dbReference type="RefSeq" id="XP_030980933.1"/>
    </source>
</evidence>
<name>A0A6P8B181_PYRGI</name>
<evidence type="ECO:0000256" key="1">
    <source>
        <dbReference type="SAM" id="SignalP"/>
    </source>
</evidence>
<organism evidence="2 3">
    <name type="scientific">Pyricularia grisea</name>
    <name type="common">Crabgrass-specific blast fungus</name>
    <name type="synonym">Magnaporthe grisea</name>
    <dbReference type="NCBI Taxonomy" id="148305"/>
    <lineage>
        <taxon>Eukaryota</taxon>
        <taxon>Fungi</taxon>
        <taxon>Dikarya</taxon>
        <taxon>Ascomycota</taxon>
        <taxon>Pezizomycotina</taxon>
        <taxon>Sordariomycetes</taxon>
        <taxon>Sordariomycetidae</taxon>
        <taxon>Magnaporthales</taxon>
        <taxon>Pyriculariaceae</taxon>
        <taxon>Pyricularia</taxon>
    </lineage>
</organism>
<proteinExistence type="predicted"/>
<dbReference type="RefSeq" id="XP_030980933.1">
    <property type="nucleotide sequence ID" value="XM_031127969.1"/>
</dbReference>
<accession>A0A6P8B181</accession>
<reference evidence="3" key="3">
    <citation type="submission" date="2025-08" db="UniProtKB">
        <authorList>
            <consortium name="RefSeq"/>
        </authorList>
    </citation>
    <scope>IDENTIFICATION</scope>
    <source>
        <strain evidence="3">NI907</strain>
    </source>
</reference>
<keyword evidence="2" id="KW-1185">Reference proteome</keyword>
<gene>
    <name evidence="3" type="ORF">PgNI_07967</name>
</gene>
<dbReference type="AlphaFoldDB" id="A0A6P8B181"/>
<evidence type="ECO:0008006" key="4">
    <source>
        <dbReference type="Google" id="ProtNLM"/>
    </source>
</evidence>
<feature type="signal peptide" evidence="1">
    <location>
        <begin position="1"/>
        <end position="25"/>
    </location>
</feature>
<protein>
    <recommendedName>
        <fullName evidence="4">Secreted protein</fullName>
    </recommendedName>
</protein>
<evidence type="ECO:0000313" key="2">
    <source>
        <dbReference type="Proteomes" id="UP000515153"/>
    </source>
</evidence>
<dbReference type="GeneID" id="41962878"/>
<feature type="chain" id="PRO_5028086301" description="Secreted protein" evidence="1">
    <location>
        <begin position="26"/>
        <end position="70"/>
    </location>
</feature>
<reference evidence="3" key="1">
    <citation type="journal article" date="2019" name="Mol. Biol. Evol.">
        <title>Blast fungal genomes show frequent chromosomal changes, gene gains and losses, and effector gene turnover.</title>
        <authorList>
            <person name="Gomez Luciano L.B."/>
            <person name="Jason Tsai I."/>
            <person name="Chuma I."/>
            <person name="Tosa Y."/>
            <person name="Chen Y.H."/>
            <person name="Li J.Y."/>
            <person name="Li M.Y."/>
            <person name="Jade Lu M.Y."/>
            <person name="Nakayashiki H."/>
            <person name="Li W.H."/>
        </authorList>
    </citation>
    <scope>NUCLEOTIDE SEQUENCE</scope>
    <source>
        <strain evidence="3">NI907</strain>
    </source>
</reference>
<keyword evidence="1" id="KW-0732">Signal</keyword>
<dbReference type="KEGG" id="pgri:PgNI_07967"/>
<dbReference type="Proteomes" id="UP000515153">
    <property type="component" value="Unplaced"/>
</dbReference>